<dbReference type="PANTHER" id="PTHR24045">
    <property type="match status" value="1"/>
</dbReference>
<dbReference type="Pfam" id="PF11380">
    <property type="entry name" value="Stealth_CR2"/>
    <property type="match status" value="1"/>
</dbReference>
<dbReference type="InterPro" id="IPR021520">
    <property type="entry name" value="Stealth_CR2"/>
</dbReference>
<reference evidence="10 11" key="2">
    <citation type="journal article" date="2019" name="Nat. Med.">
        <title>A library of human gut bacterial isolates paired with longitudinal multiomics data enables mechanistic microbiome research.</title>
        <authorList>
            <person name="Poyet M."/>
            <person name="Groussin M."/>
            <person name="Gibbons S.M."/>
            <person name="Avila-Pacheco J."/>
            <person name="Jiang X."/>
            <person name="Kearney S.M."/>
            <person name="Perrotta A.R."/>
            <person name="Berdy B."/>
            <person name="Zhao S."/>
            <person name="Lieberman T.D."/>
            <person name="Swanson P.K."/>
            <person name="Smith M."/>
            <person name="Roesemann S."/>
            <person name="Alexander J.E."/>
            <person name="Rich S.A."/>
            <person name="Livny J."/>
            <person name="Vlamakis H."/>
            <person name="Clish C."/>
            <person name="Bullock K."/>
            <person name="Deik A."/>
            <person name="Scott J."/>
            <person name="Pierce K.A."/>
            <person name="Xavier R.J."/>
            <person name="Alm E.J."/>
        </authorList>
    </citation>
    <scope>NUCLEOTIDE SEQUENCE [LARGE SCALE GENOMIC DNA]</scope>
    <source>
        <strain evidence="8 11">BIOML-A10</strain>
        <strain evidence="7 10">BIOML-A11</strain>
    </source>
</reference>
<evidence type="ECO:0000256" key="2">
    <source>
        <dbReference type="ARBA" id="ARBA00022679"/>
    </source>
</evidence>
<protein>
    <submittedName>
        <fullName evidence="6">Capsular polysaccharide phosphotransferase SacB</fullName>
        <ecNumber evidence="6">2.7.-.-</ecNumber>
    </submittedName>
    <submittedName>
        <fullName evidence="7">Glycosyl transferase</fullName>
    </submittedName>
</protein>
<evidence type="ECO:0000313" key="7">
    <source>
        <dbReference type="EMBL" id="MRY85232.1"/>
    </source>
</evidence>
<dbReference type="Pfam" id="PF17101">
    <property type="entry name" value="Stealth_CR1"/>
    <property type="match status" value="1"/>
</dbReference>
<dbReference type="GO" id="GO:0016772">
    <property type="term" value="F:transferase activity, transferring phosphorus-containing groups"/>
    <property type="evidence" value="ECO:0007669"/>
    <property type="project" value="InterPro"/>
</dbReference>
<keyword evidence="3" id="KW-0270">Exopolysaccharide synthesis</keyword>
<dbReference type="AlphaFoldDB" id="A0A174XJ82"/>
<evidence type="ECO:0000256" key="1">
    <source>
        <dbReference type="ARBA" id="ARBA00007583"/>
    </source>
</evidence>
<dbReference type="EMBL" id="CZBM01000029">
    <property type="protein sequence ID" value="CUQ56407.1"/>
    <property type="molecule type" value="Genomic_DNA"/>
</dbReference>
<reference evidence="6 9" key="1">
    <citation type="submission" date="2015-09" db="EMBL/GenBank/DDBJ databases">
        <authorList>
            <consortium name="Pathogen Informatics"/>
        </authorList>
    </citation>
    <scope>NUCLEOTIDE SEQUENCE [LARGE SCALE GENOMIC DNA]</scope>
    <source>
        <strain evidence="6 9">2789STDY5834948</strain>
    </source>
</reference>
<organism evidence="6 9">
    <name type="scientific">Parabacteroides distasonis</name>
    <dbReference type="NCBI Taxonomy" id="823"/>
    <lineage>
        <taxon>Bacteria</taxon>
        <taxon>Pseudomonadati</taxon>
        <taxon>Bacteroidota</taxon>
        <taxon>Bacteroidia</taxon>
        <taxon>Bacteroidales</taxon>
        <taxon>Tannerellaceae</taxon>
        <taxon>Parabacteroides</taxon>
    </lineage>
</organism>
<proteinExistence type="inferred from homology"/>
<dbReference type="PANTHER" id="PTHR24045:SF0">
    <property type="entry name" value="N-ACETYLGLUCOSAMINE-1-PHOSPHOTRANSFERASE SUBUNITS ALPHA_BETA"/>
    <property type="match status" value="1"/>
</dbReference>
<evidence type="ECO:0000313" key="6">
    <source>
        <dbReference type="EMBL" id="CUQ56407.1"/>
    </source>
</evidence>
<dbReference type="GO" id="GO:0000271">
    <property type="term" value="P:polysaccharide biosynthetic process"/>
    <property type="evidence" value="ECO:0007669"/>
    <property type="project" value="UniProtKB-KW"/>
</dbReference>
<gene>
    <name evidence="6" type="primary">sacB</name>
    <name evidence="6" type="ORF">ERS852560_04288</name>
    <name evidence="8" type="ORF">GKD54_04315</name>
    <name evidence="7" type="ORF">GKD58_13375</name>
</gene>
<dbReference type="RefSeq" id="WP_057329599.1">
    <property type="nucleotide sequence ID" value="NZ_CZBM01000029.1"/>
</dbReference>
<feature type="domain" description="Stealth protein CR2 conserved region 2" evidence="4">
    <location>
        <begin position="35"/>
        <end position="134"/>
    </location>
</feature>
<name>A0A174XJ82_PARDI</name>
<dbReference type="EMBL" id="WKMX01000004">
    <property type="protein sequence ID" value="MRZ05455.1"/>
    <property type="molecule type" value="Genomic_DNA"/>
</dbReference>
<dbReference type="Proteomes" id="UP000095332">
    <property type="component" value="Unassembled WGS sequence"/>
</dbReference>
<evidence type="ECO:0000313" key="11">
    <source>
        <dbReference type="Proteomes" id="UP000471216"/>
    </source>
</evidence>
<dbReference type="InterPro" id="IPR031358">
    <property type="entry name" value="Stealth_CR1"/>
</dbReference>
<evidence type="ECO:0000259" key="4">
    <source>
        <dbReference type="Pfam" id="PF11380"/>
    </source>
</evidence>
<sequence>MIDIVLLWVDGNDPVWQAEYARYAPCVKGDKREVRFRDWDNLRFLFRGIEKYAPWVGKVHFVTCGHVPGWLNLEAPKLHFVKHADFIPVEYLPTFNCNPIEMNIHRIKGLSDHFIYFNDDTFLIDHVAEERFFRDGLPCDIAALNAMQPNNSGIDHIICNDLIVINKYFPKRDLLKRHLGKWLNVRYVSQWYRTLALWPWSLHTSFVDPHMPNAYLKSTFERVWELEPKLLRETSASRFRDITNVNQYLMRYWRLCSGEFSPYNVWKDSEYVAIQNDNLDYISDLIRNQRKRVICLNDSDLTVDFEKAKLSLISAFESLLPEKSSFER</sequence>
<evidence type="ECO:0000313" key="10">
    <source>
        <dbReference type="Proteomes" id="UP000450599"/>
    </source>
</evidence>
<keyword evidence="2 6" id="KW-0808">Transferase</keyword>
<evidence type="ECO:0000256" key="3">
    <source>
        <dbReference type="ARBA" id="ARBA00023169"/>
    </source>
</evidence>
<dbReference type="EMBL" id="WKMW01000012">
    <property type="protein sequence ID" value="MRY85232.1"/>
    <property type="molecule type" value="Genomic_DNA"/>
</dbReference>
<accession>A0A174XJ82</accession>
<evidence type="ECO:0000259" key="5">
    <source>
        <dbReference type="Pfam" id="PF17101"/>
    </source>
</evidence>
<dbReference type="InterPro" id="IPR047141">
    <property type="entry name" value="Stealth"/>
</dbReference>
<dbReference type="Proteomes" id="UP000471216">
    <property type="component" value="Unassembled WGS sequence"/>
</dbReference>
<dbReference type="Proteomes" id="UP000450599">
    <property type="component" value="Unassembled WGS sequence"/>
</dbReference>
<dbReference type="EC" id="2.7.-.-" evidence="6"/>
<evidence type="ECO:0000313" key="9">
    <source>
        <dbReference type="Proteomes" id="UP000095332"/>
    </source>
</evidence>
<comment type="similarity">
    <text evidence="1">Belongs to the stealth family.</text>
</comment>
<evidence type="ECO:0000313" key="8">
    <source>
        <dbReference type="EMBL" id="MRZ05455.1"/>
    </source>
</evidence>
<feature type="domain" description="Stealth protein CR1 conserved region 1" evidence="5">
    <location>
        <begin position="2"/>
        <end position="23"/>
    </location>
</feature>